<dbReference type="PIRSF" id="PIRSF028141">
    <property type="entry name" value="C-di-GMP_BP_PA4608"/>
    <property type="match status" value="1"/>
</dbReference>
<dbReference type="HOGENOM" id="CLU_146776_0_1_6"/>
<name>Q2S9R2_HAHCH</name>
<gene>
    <name evidence="3" type="ordered locus">HCH_05961</name>
</gene>
<dbReference type="Gene3D" id="2.40.10.220">
    <property type="entry name" value="predicted glycosyltransferase like domains"/>
    <property type="match status" value="1"/>
</dbReference>
<protein>
    <recommendedName>
        <fullName evidence="1">Cyclic diguanosine monophosphate-binding protein</fullName>
        <shortName evidence="1">c-di-GMP-binding protein</shortName>
    </recommendedName>
    <alternativeName>
        <fullName evidence="1">Pilz domain-containing protein</fullName>
    </alternativeName>
</protein>
<keyword evidence="4" id="KW-1185">Reference proteome</keyword>
<dbReference type="RefSeq" id="WP_011399670.1">
    <property type="nucleotide sequence ID" value="NC_007645.1"/>
</dbReference>
<evidence type="ECO:0000256" key="1">
    <source>
        <dbReference type="PIRNR" id="PIRNR028141"/>
    </source>
</evidence>
<evidence type="ECO:0000313" key="4">
    <source>
        <dbReference type="Proteomes" id="UP000000238"/>
    </source>
</evidence>
<evidence type="ECO:0000313" key="3">
    <source>
        <dbReference type="EMBL" id="ABC32612.1"/>
    </source>
</evidence>
<dbReference type="AlphaFoldDB" id="Q2S9R2"/>
<feature type="domain" description="PilZ" evidence="2">
    <location>
        <begin position="8"/>
        <end position="105"/>
    </location>
</feature>
<dbReference type="KEGG" id="hch:HCH_05961"/>
<dbReference type="SUPFAM" id="SSF141371">
    <property type="entry name" value="PilZ domain-like"/>
    <property type="match status" value="1"/>
</dbReference>
<dbReference type="OrthoDB" id="5298508at2"/>
<keyword evidence="1" id="KW-0547">Nucleotide-binding</keyword>
<sequence>MSPTTSSDRRRFQRISFDAEVTIQQSNRSWISQLLDISFRGALVHEPADWDKADANSPFELRVNLGAEHLISFSGHLRHTEKGHLGFSCEHMDLDSASTLRRLVELNLGSSALLERELAALIETV</sequence>
<dbReference type="EMBL" id="CP000155">
    <property type="protein sequence ID" value="ABC32612.1"/>
    <property type="molecule type" value="Genomic_DNA"/>
</dbReference>
<dbReference type="GO" id="GO:0035438">
    <property type="term" value="F:cyclic-di-GMP binding"/>
    <property type="evidence" value="ECO:0007669"/>
    <property type="project" value="InterPro"/>
</dbReference>
<dbReference type="eggNOG" id="ENOG5032YUI">
    <property type="taxonomic scope" value="Bacteria"/>
</dbReference>
<reference evidence="3 4" key="1">
    <citation type="journal article" date="2005" name="Nucleic Acids Res.">
        <title>Genomic blueprint of Hahella chejuensis, a marine microbe producing an algicidal agent.</title>
        <authorList>
            <person name="Jeong H."/>
            <person name="Yim J.H."/>
            <person name="Lee C."/>
            <person name="Choi S.-H."/>
            <person name="Park Y.K."/>
            <person name="Yoon S.H."/>
            <person name="Hur C.-G."/>
            <person name="Kang H.-Y."/>
            <person name="Kim D."/>
            <person name="Lee H.H."/>
            <person name="Park K.H."/>
            <person name="Park S.-H."/>
            <person name="Park H.-S."/>
            <person name="Lee H.K."/>
            <person name="Oh T.K."/>
            <person name="Kim J.F."/>
        </authorList>
    </citation>
    <scope>NUCLEOTIDE SEQUENCE [LARGE SCALE GENOMIC DNA]</scope>
    <source>
        <strain evidence="3 4">KCTC 2396</strain>
    </source>
</reference>
<dbReference type="STRING" id="349521.HCH_05961"/>
<dbReference type="Pfam" id="PF07238">
    <property type="entry name" value="PilZ"/>
    <property type="match status" value="1"/>
</dbReference>
<dbReference type="Proteomes" id="UP000000238">
    <property type="component" value="Chromosome"/>
</dbReference>
<dbReference type="InterPro" id="IPR027021">
    <property type="entry name" value="C-di-GMP_BP_PA4608"/>
</dbReference>
<proteinExistence type="predicted"/>
<keyword evidence="1" id="KW-0973">c-di-GMP</keyword>
<dbReference type="InterPro" id="IPR009875">
    <property type="entry name" value="PilZ_domain"/>
</dbReference>
<accession>Q2S9R2</accession>
<comment type="function">
    <text evidence="1">Binds the second messenger bis-(3'-5') cyclic dimeric guanosine monophosphate (c-di-GMP). Can bind two c-di-GMP molecules per monomer. May play a role in bacterial second-messenger regulated processes. Binding to c-di-GMP induces a conformational change of the C- and N-termini resulting in the exposure of a highly negative surface on one side of the protein to a possible effector protein.</text>
</comment>
<organism evidence="3 4">
    <name type="scientific">Hahella chejuensis (strain KCTC 2396)</name>
    <dbReference type="NCBI Taxonomy" id="349521"/>
    <lineage>
        <taxon>Bacteria</taxon>
        <taxon>Pseudomonadati</taxon>
        <taxon>Pseudomonadota</taxon>
        <taxon>Gammaproteobacteria</taxon>
        <taxon>Oceanospirillales</taxon>
        <taxon>Hahellaceae</taxon>
        <taxon>Hahella</taxon>
    </lineage>
</organism>
<evidence type="ECO:0000259" key="2">
    <source>
        <dbReference type="Pfam" id="PF07238"/>
    </source>
</evidence>
<comment type="subunit">
    <text evidence="1">Monomer in both c-di-GMP-bound and free forms.</text>
</comment>